<protein>
    <recommendedName>
        <fullName evidence="3">Glutathione reductase</fullName>
    </recommendedName>
</protein>
<evidence type="ECO:0008006" key="3">
    <source>
        <dbReference type="Google" id="ProtNLM"/>
    </source>
</evidence>
<dbReference type="AlphaFoldDB" id="A0AAX3WXU1"/>
<dbReference type="Proteomes" id="UP001178322">
    <property type="component" value="Chromosome"/>
</dbReference>
<evidence type="ECO:0000313" key="1">
    <source>
        <dbReference type="EMBL" id="WHY52626.1"/>
    </source>
</evidence>
<name>A0AAX3WXU1_9BACI</name>
<sequence length="173" mass="20368">MTNQQKIAEFLNNLTLEEIYDQSDLLIWIDWREAEEDLIDYFNEQLPEPDRIDCEIVEIDKPRGVDIVLSSQEKKMTIPFADDVTDRDSAIRAMQEMLSPQYQIRWFMESLGNDTLAFALLPAVQWEELVQQFGKHKVDYYFQPITNTSVMFDMGIDEVDALMNLRAIEHLNR</sequence>
<dbReference type="RefSeq" id="WP_283871043.1">
    <property type="nucleotide sequence ID" value="NZ_CP126101.1"/>
</dbReference>
<organism evidence="1 2">
    <name type="scientific">Lysinibacillus pakistanensis</name>
    <dbReference type="NCBI Taxonomy" id="759811"/>
    <lineage>
        <taxon>Bacteria</taxon>
        <taxon>Bacillati</taxon>
        <taxon>Bacillota</taxon>
        <taxon>Bacilli</taxon>
        <taxon>Bacillales</taxon>
        <taxon>Bacillaceae</taxon>
        <taxon>Lysinibacillus</taxon>
    </lineage>
</organism>
<dbReference type="EMBL" id="CP126101">
    <property type="protein sequence ID" value="WHY52626.1"/>
    <property type="molecule type" value="Genomic_DNA"/>
</dbReference>
<accession>A0AAX3WXU1</accession>
<evidence type="ECO:0000313" key="2">
    <source>
        <dbReference type="Proteomes" id="UP001178322"/>
    </source>
</evidence>
<reference evidence="1" key="1">
    <citation type="submission" date="2023-05" db="EMBL/GenBank/DDBJ databases">
        <title>Comparative genomics of Bacillaceae isolates and their secondary metabolite potential.</title>
        <authorList>
            <person name="Song L."/>
            <person name="Nielsen L.J."/>
            <person name="Mohite O."/>
            <person name="Xu X."/>
            <person name="Weber T."/>
            <person name="Kovacs A.T."/>
        </authorList>
    </citation>
    <scope>NUCLEOTIDE SEQUENCE</scope>
    <source>
        <strain evidence="1">LY1</strain>
    </source>
</reference>
<proteinExistence type="predicted"/>
<gene>
    <name evidence="1" type="ORF">QNH24_05160</name>
</gene>